<evidence type="ECO:0000313" key="2">
    <source>
        <dbReference type="Proteomes" id="UP000191672"/>
    </source>
</evidence>
<dbReference type="PANTHER" id="PTHR38115">
    <property type="entry name" value="LIPOCALIN-LIKE DOMAIN-CONTAINING PROTEIN"/>
    <property type="match status" value="1"/>
</dbReference>
<accession>A0A1V6QI82</accession>
<organism evidence="1 2">
    <name type="scientific">Penicillium antarcticum</name>
    <dbReference type="NCBI Taxonomy" id="416450"/>
    <lineage>
        <taxon>Eukaryota</taxon>
        <taxon>Fungi</taxon>
        <taxon>Dikarya</taxon>
        <taxon>Ascomycota</taxon>
        <taxon>Pezizomycotina</taxon>
        <taxon>Eurotiomycetes</taxon>
        <taxon>Eurotiomycetidae</taxon>
        <taxon>Eurotiales</taxon>
        <taxon>Aspergillaceae</taxon>
        <taxon>Penicillium</taxon>
    </lineage>
</organism>
<protein>
    <submittedName>
        <fullName evidence="1">Uncharacterized protein</fullName>
    </submittedName>
</protein>
<proteinExistence type="predicted"/>
<dbReference type="Proteomes" id="UP000191672">
    <property type="component" value="Unassembled WGS sequence"/>
</dbReference>
<gene>
    <name evidence="1" type="ORF">PENANT_c003G11192</name>
</gene>
<sequence length="191" mass="21390">MASPIEITIQNLTGRYAINSALSDSIEPLLELQGVNFFVRKAISKASAKMSVRQIPAFCGATQLVMEQSTAGLKAEEKLVFDWCTTKVTKGPLGEVERTKIPCSTSEIEFTTITKQEHAAFLKGEVSAWLEDSTGKHIHMVGKSVSDQWTVEEVWGFELIDEKRYHTKRWVAINGEKETQGRFVFDYIGTL</sequence>
<dbReference type="EMBL" id="MDYN01000003">
    <property type="protein sequence ID" value="OQD88712.1"/>
    <property type="molecule type" value="Genomic_DNA"/>
</dbReference>
<evidence type="ECO:0000313" key="1">
    <source>
        <dbReference type="EMBL" id="OQD88712.1"/>
    </source>
</evidence>
<keyword evidence="2" id="KW-1185">Reference proteome</keyword>
<reference evidence="2" key="1">
    <citation type="journal article" date="2017" name="Nat. Microbiol.">
        <title>Global analysis of biosynthetic gene clusters reveals vast potential of secondary metabolite production in Penicillium species.</title>
        <authorList>
            <person name="Nielsen J.C."/>
            <person name="Grijseels S."/>
            <person name="Prigent S."/>
            <person name="Ji B."/>
            <person name="Dainat J."/>
            <person name="Nielsen K.F."/>
            <person name="Frisvad J.C."/>
            <person name="Workman M."/>
            <person name="Nielsen J."/>
        </authorList>
    </citation>
    <scope>NUCLEOTIDE SEQUENCE [LARGE SCALE GENOMIC DNA]</scope>
    <source>
        <strain evidence="2">IBT 31811</strain>
    </source>
</reference>
<dbReference type="AlphaFoldDB" id="A0A1V6QI82"/>
<dbReference type="PANTHER" id="PTHR38115:SF1">
    <property type="entry name" value="LIPOCALIN-LIKE DOMAIN-CONTAINING PROTEIN"/>
    <property type="match status" value="1"/>
</dbReference>
<dbReference type="InterPro" id="IPR053037">
    <property type="entry name" value="Pericyclase_pydY-like"/>
</dbReference>
<name>A0A1V6QI82_9EURO</name>
<comment type="caution">
    <text evidence="1">The sequence shown here is derived from an EMBL/GenBank/DDBJ whole genome shotgun (WGS) entry which is preliminary data.</text>
</comment>